<gene>
    <name evidence="1" type="ORF">J2853_005701</name>
</gene>
<dbReference type="Proteomes" id="UP001225356">
    <property type="component" value="Unassembled WGS sequence"/>
</dbReference>
<reference evidence="1 2" key="1">
    <citation type="submission" date="2023-07" db="EMBL/GenBank/DDBJ databases">
        <title>Sequencing the genomes of 1000 actinobacteria strains.</title>
        <authorList>
            <person name="Klenk H.-P."/>
        </authorList>
    </citation>
    <scope>NUCLEOTIDE SEQUENCE [LARGE SCALE GENOMIC DNA]</scope>
    <source>
        <strain evidence="1 2">DSM 46740</strain>
    </source>
</reference>
<dbReference type="Gene3D" id="2.40.400.10">
    <property type="entry name" value="Acetoacetate decarboxylase-like"/>
    <property type="match status" value="1"/>
</dbReference>
<dbReference type="InterPro" id="IPR010451">
    <property type="entry name" value="Acetoacetate_decarboxylase"/>
</dbReference>
<dbReference type="RefSeq" id="WP_307563015.1">
    <property type="nucleotide sequence ID" value="NZ_JAUSQU010000001.1"/>
</dbReference>
<dbReference type="Pfam" id="PF06314">
    <property type="entry name" value="ADC"/>
    <property type="match status" value="1"/>
</dbReference>
<accession>A0ABT9QIA8</accession>
<evidence type="ECO:0000313" key="2">
    <source>
        <dbReference type="Proteomes" id="UP001225356"/>
    </source>
</evidence>
<sequence length="245" mass="26706">MARHLIQGREIAMPVRVRDATVGIASYLVRANAARAVIAYSRLDAVEVLPGKALCALVFADYTDGDLGAYREFGIAFLIRPPGADPAPRRSLRASLWELHRLGAGTFVHWLPVDQGFTMEAGRTIWGFPKELADIDLRLSSPYKRCIVRKDGRLVLDLLIKPGTPVPGSGMVTALDAYSHQDGVTRRIPWSISPRGVRLRPGGALIRLGNHSVAKELSELGLPKRALMTSTVSHLAMTLGEAKEP</sequence>
<organism evidence="1 2">
    <name type="scientific">Streptosporangium lutulentum</name>
    <dbReference type="NCBI Taxonomy" id="1461250"/>
    <lineage>
        <taxon>Bacteria</taxon>
        <taxon>Bacillati</taxon>
        <taxon>Actinomycetota</taxon>
        <taxon>Actinomycetes</taxon>
        <taxon>Streptosporangiales</taxon>
        <taxon>Streptosporangiaceae</taxon>
        <taxon>Streptosporangium</taxon>
    </lineage>
</organism>
<dbReference type="InterPro" id="IPR023375">
    <property type="entry name" value="ADC_dom_sf"/>
</dbReference>
<protein>
    <recommendedName>
        <fullName evidence="3">Acetoacetate decarboxylase</fullName>
    </recommendedName>
</protein>
<keyword evidence="2" id="KW-1185">Reference proteome</keyword>
<evidence type="ECO:0008006" key="3">
    <source>
        <dbReference type="Google" id="ProtNLM"/>
    </source>
</evidence>
<comment type="caution">
    <text evidence="1">The sequence shown here is derived from an EMBL/GenBank/DDBJ whole genome shotgun (WGS) entry which is preliminary data.</text>
</comment>
<evidence type="ECO:0000313" key="1">
    <source>
        <dbReference type="EMBL" id="MDP9846490.1"/>
    </source>
</evidence>
<name>A0ABT9QIA8_9ACTN</name>
<proteinExistence type="predicted"/>
<dbReference type="EMBL" id="JAUSQU010000001">
    <property type="protein sequence ID" value="MDP9846490.1"/>
    <property type="molecule type" value="Genomic_DNA"/>
</dbReference>
<dbReference type="SUPFAM" id="SSF160104">
    <property type="entry name" value="Acetoacetate decarboxylase-like"/>
    <property type="match status" value="1"/>
</dbReference>